<keyword evidence="2" id="KW-0732">Signal</keyword>
<organism evidence="3 4">
    <name type="scientific">Aspergillus ruber (strain CBS 135680)</name>
    <dbReference type="NCBI Taxonomy" id="1388766"/>
    <lineage>
        <taxon>Eukaryota</taxon>
        <taxon>Fungi</taxon>
        <taxon>Dikarya</taxon>
        <taxon>Ascomycota</taxon>
        <taxon>Pezizomycotina</taxon>
        <taxon>Eurotiomycetes</taxon>
        <taxon>Eurotiomycetidae</taxon>
        <taxon>Eurotiales</taxon>
        <taxon>Aspergillaceae</taxon>
        <taxon>Aspergillus</taxon>
        <taxon>Aspergillus subgen. Aspergillus</taxon>
    </lineage>
</organism>
<feature type="signal peptide" evidence="2">
    <location>
        <begin position="1"/>
        <end position="19"/>
    </location>
</feature>
<feature type="region of interest" description="Disordered" evidence="1">
    <location>
        <begin position="132"/>
        <end position="166"/>
    </location>
</feature>
<proteinExistence type="predicted"/>
<reference evidence="4" key="1">
    <citation type="journal article" date="2014" name="Nat. Commun.">
        <title>Genomic adaptations of the halophilic Dead Sea filamentous fungus Eurotium rubrum.</title>
        <authorList>
            <person name="Kis-Papo T."/>
            <person name="Weig A.R."/>
            <person name="Riley R."/>
            <person name="Persoh D."/>
            <person name="Salamov A."/>
            <person name="Sun H."/>
            <person name="Lipzen A."/>
            <person name="Wasser S.P."/>
            <person name="Rambold G."/>
            <person name="Grigoriev I.V."/>
            <person name="Nevo E."/>
        </authorList>
    </citation>
    <scope>NUCLEOTIDE SEQUENCE [LARGE SCALE GENOMIC DNA]</scope>
    <source>
        <strain evidence="4">CBS 135680</strain>
    </source>
</reference>
<evidence type="ECO:0000313" key="3">
    <source>
        <dbReference type="EMBL" id="EYE90952.1"/>
    </source>
</evidence>
<evidence type="ECO:0000256" key="2">
    <source>
        <dbReference type="SAM" id="SignalP"/>
    </source>
</evidence>
<evidence type="ECO:0000256" key="1">
    <source>
        <dbReference type="SAM" id="MobiDB-lite"/>
    </source>
</evidence>
<accession>A0A017S1X5</accession>
<feature type="compositionally biased region" description="Polar residues" evidence="1">
    <location>
        <begin position="200"/>
        <end position="209"/>
    </location>
</feature>
<sequence length="270" mass="30375">MVASNSLLLVALTAATAFASQPTPGSQIQTQYFHYHQPAIESHEGKIQQRDPGRLSGSLLDSDLSNLRSNYCDGCSAPQFEQANPNNQKRELRYPLRMGDRPIVEARQYGFDDANQFHNQKRHVPYLMEKHEPSEELVQPQDGAENSDKKKRVVMLPPGSPDYERQSKFIEEATKEGLAIAKREPSPEPEDFNKREDASESITKPSWTGNVPLGNNPLPQNLPSEQKQGNEKRELKGKLDDHRVQCSGILGVCDDYGPSWSILEDINKNH</sequence>
<feature type="compositionally biased region" description="Basic and acidic residues" evidence="1">
    <location>
        <begin position="178"/>
        <end position="198"/>
    </location>
</feature>
<feature type="region of interest" description="Disordered" evidence="1">
    <location>
        <begin position="178"/>
        <end position="239"/>
    </location>
</feature>
<evidence type="ECO:0000313" key="4">
    <source>
        <dbReference type="Proteomes" id="UP000019804"/>
    </source>
</evidence>
<feature type="chain" id="PRO_5001495724" evidence="2">
    <location>
        <begin position="20"/>
        <end position="270"/>
    </location>
</feature>
<dbReference type="AlphaFoldDB" id="A0A017S1X5"/>
<dbReference type="RefSeq" id="XP_040634642.1">
    <property type="nucleotide sequence ID" value="XM_040783074.1"/>
</dbReference>
<dbReference type="EMBL" id="KK088450">
    <property type="protein sequence ID" value="EYE90952.1"/>
    <property type="molecule type" value="Genomic_DNA"/>
</dbReference>
<protein>
    <submittedName>
        <fullName evidence="3">Uncharacterized protein</fullName>
    </submittedName>
</protein>
<dbReference type="HOGENOM" id="CLU_1030488_0_0_1"/>
<keyword evidence="4" id="KW-1185">Reference proteome</keyword>
<gene>
    <name evidence="3" type="ORF">EURHEDRAFT_416866</name>
</gene>
<feature type="compositionally biased region" description="Basic and acidic residues" evidence="1">
    <location>
        <begin position="228"/>
        <end position="239"/>
    </location>
</feature>
<dbReference type="Proteomes" id="UP000019804">
    <property type="component" value="Unassembled WGS sequence"/>
</dbReference>
<feature type="compositionally biased region" description="Low complexity" evidence="1">
    <location>
        <begin position="210"/>
        <end position="223"/>
    </location>
</feature>
<dbReference type="OrthoDB" id="10401820at2759"/>
<name>A0A017S1X5_ASPRC</name>
<dbReference type="GeneID" id="63698198"/>